<reference evidence="5 6" key="1">
    <citation type="submission" date="2023-12" db="EMBL/GenBank/DDBJ databases">
        <title>Description of new species of Mycobacterium terrae complex isolated from sewage at the Sao Paulo Zoological Park Foundation in Brazil.</title>
        <authorList>
            <person name="Romagnoli C.L."/>
            <person name="Conceicao E.C."/>
            <person name="Machado E."/>
            <person name="Barreto L.B.P.F."/>
            <person name="Sharma A."/>
            <person name="Silva N.M."/>
            <person name="Marques L.E."/>
            <person name="Juliana M.A."/>
            <person name="Lourenco M.C.S."/>
            <person name="Digiampietri L.A."/>
            <person name="Suffys P.N."/>
            <person name="Viana-Niero C."/>
        </authorList>
    </citation>
    <scope>NUCLEOTIDE SEQUENCE [LARGE SCALE GENOMIC DNA]</scope>
    <source>
        <strain evidence="5 6">MYC017</strain>
    </source>
</reference>
<dbReference type="InterPro" id="IPR052336">
    <property type="entry name" value="MlaD_Phospholipid_Transporter"/>
</dbReference>
<evidence type="ECO:0000256" key="1">
    <source>
        <dbReference type="SAM" id="MobiDB-lite"/>
    </source>
</evidence>
<dbReference type="InterPro" id="IPR005693">
    <property type="entry name" value="Mce"/>
</dbReference>
<feature type="domain" description="Mce/MlaD" evidence="3">
    <location>
        <begin position="35"/>
        <end position="108"/>
    </location>
</feature>
<dbReference type="Pfam" id="PF02470">
    <property type="entry name" value="MlaD"/>
    <property type="match status" value="1"/>
</dbReference>
<gene>
    <name evidence="5" type="ORF">K5L39_21055</name>
</gene>
<dbReference type="Proteomes" id="UP001299283">
    <property type="component" value="Unassembled WGS sequence"/>
</dbReference>
<evidence type="ECO:0000256" key="2">
    <source>
        <dbReference type="SAM" id="Phobius"/>
    </source>
</evidence>
<name>A0ABU5Z2P1_9MYCO</name>
<dbReference type="NCBIfam" id="TIGR00996">
    <property type="entry name" value="Mtu_fam_mce"/>
    <property type="match status" value="1"/>
</dbReference>
<dbReference type="PANTHER" id="PTHR33371:SF4">
    <property type="entry name" value="INTERMEMBRANE PHOSPHOLIPID TRANSPORT SYSTEM BINDING PROTEIN MLAD"/>
    <property type="match status" value="1"/>
</dbReference>
<keyword evidence="2" id="KW-0472">Membrane</keyword>
<dbReference type="InterPro" id="IPR024516">
    <property type="entry name" value="Mce_C"/>
</dbReference>
<dbReference type="InterPro" id="IPR003399">
    <property type="entry name" value="Mce/MlaD"/>
</dbReference>
<evidence type="ECO:0000313" key="6">
    <source>
        <dbReference type="Proteomes" id="UP001299283"/>
    </source>
</evidence>
<protein>
    <submittedName>
        <fullName evidence="5">MCE family protein</fullName>
    </submittedName>
</protein>
<evidence type="ECO:0000259" key="4">
    <source>
        <dbReference type="Pfam" id="PF11887"/>
    </source>
</evidence>
<sequence>MANIRVRVVLAISLVAMIVVGAVVVAVVGLGVSRTHITAYFANSNGLFTGDEVRLLGVAVGQVEKIEPQPERVKVNFWVDSKYPVPAEANAVILSPSLVTSRAIQLTPVYTSGQRMQDGAVIPQERTAVPVEWDDFRRQLEKLTTSLQPDQPGGVSSLGAFVKTTADNLRGNGGDIRDAIIKMSQAFSAMGDHSDDLFSSVKNLSIVVSALQDSTDVVRTLNQNLAAVTGLLSDDHGEVGRAVADMNDVVGDVASFIADNRETLGVTFDKLAGVNAAINEIYDDLEQSLHMFPTMAVNYVNVFETPLQSITGAIALTNFANPISFLCGAIQATSRLGAEQAAKLCVQYLAPIIKNRAYTFLPIGGNPIIGAQARPNEVTYSEDWLKPNYVPPSAPDTGTAPSPAAATPIPPPDEPQSTDPAAGLPGLMVPTGDR</sequence>
<keyword evidence="2" id="KW-1133">Transmembrane helix</keyword>
<evidence type="ECO:0000259" key="3">
    <source>
        <dbReference type="Pfam" id="PF02470"/>
    </source>
</evidence>
<feature type="domain" description="Mammalian cell entry C-terminal" evidence="4">
    <location>
        <begin position="112"/>
        <end position="264"/>
    </location>
</feature>
<feature type="region of interest" description="Disordered" evidence="1">
    <location>
        <begin position="387"/>
        <end position="434"/>
    </location>
</feature>
<dbReference type="PANTHER" id="PTHR33371">
    <property type="entry name" value="INTERMEMBRANE PHOSPHOLIPID TRANSPORT SYSTEM BINDING PROTEIN MLAD-RELATED"/>
    <property type="match status" value="1"/>
</dbReference>
<proteinExistence type="predicted"/>
<feature type="transmembrane region" description="Helical" evidence="2">
    <location>
        <begin position="7"/>
        <end position="32"/>
    </location>
</feature>
<dbReference type="Pfam" id="PF11887">
    <property type="entry name" value="Mce4_CUP1"/>
    <property type="match status" value="1"/>
</dbReference>
<dbReference type="EMBL" id="JAYJJQ010000032">
    <property type="protein sequence ID" value="MEB3071667.1"/>
    <property type="molecule type" value="Genomic_DNA"/>
</dbReference>
<organism evidence="5 6">
    <name type="scientific">[Mycobacterium] vasticus</name>
    <dbReference type="NCBI Taxonomy" id="2875777"/>
    <lineage>
        <taxon>Bacteria</taxon>
        <taxon>Bacillati</taxon>
        <taxon>Actinomycetota</taxon>
        <taxon>Actinomycetes</taxon>
        <taxon>Mycobacteriales</taxon>
        <taxon>Mycobacteriaceae</taxon>
        <taxon>Mycolicibacter</taxon>
    </lineage>
</organism>
<evidence type="ECO:0000313" key="5">
    <source>
        <dbReference type="EMBL" id="MEB3071667.1"/>
    </source>
</evidence>
<dbReference type="RefSeq" id="WP_225399923.1">
    <property type="nucleotide sequence ID" value="NZ_JAYJJQ010000032.1"/>
</dbReference>
<keyword evidence="2" id="KW-0812">Transmembrane</keyword>
<accession>A0ABU5Z2P1</accession>
<feature type="compositionally biased region" description="Low complexity" evidence="1">
    <location>
        <begin position="395"/>
        <end position="407"/>
    </location>
</feature>
<keyword evidence="6" id="KW-1185">Reference proteome</keyword>
<comment type="caution">
    <text evidence="5">The sequence shown here is derived from an EMBL/GenBank/DDBJ whole genome shotgun (WGS) entry which is preliminary data.</text>
</comment>